<dbReference type="KEGG" id="dku:Desku_0726"/>
<protein>
    <recommendedName>
        <fullName evidence="1">IrrE N-terminal-like domain-containing protein</fullName>
    </recommendedName>
</protein>
<dbReference type="AlphaFoldDB" id="A0AAU8PX03"/>
<accession>A0AAU8PX03</accession>
<evidence type="ECO:0000313" key="3">
    <source>
        <dbReference type="Proteomes" id="UP000009229"/>
    </source>
</evidence>
<evidence type="ECO:0000313" key="2">
    <source>
        <dbReference type="EMBL" id="AEG14333.1"/>
    </source>
</evidence>
<sequence length="191" mass="22343">MLPTSVRRGYARAKARMLLKELAIPGPPVPIEEILEQYKVLREYAFDLEAPTTVKFRGKYIIFIPPSGNEFRDRWSFAHEFAHIYLKHFEIYPVNRIVMGQAIDLLGEKELYILDRECDIFVSELLMPKEWMYNAIDSPVLNMREVGELKDLFQVSWEAMLNRLDELKIAVDGRTKRHVGSAENERADRKV</sequence>
<dbReference type="PANTHER" id="PTHR43236:SF2">
    <property type="entry name" value="BLL0069 PROTEIN"/>
    <property type="match status" value="1"/>
</dbReference>
<feature type="domain" description="IrrE N-terminal-like" evidence="1">
    <location>
        <begin position="47"/>
        <end position="164"/>
    </location>
</feature>
<dbReference type="PANTHER" id="PTHR43236">
    <property type="entry name" value="ANTITOXIN HIGA1"/>
    <property type="match status" value="1"/>
</dbReference>
<dbReference type="Gene3D" id="1.10.10.2910">
    <property type="match status" value="1"/>
</dbReference>
<proteinExistence type="predicted"/>
<name>A0AAU8PX03_DESK7</name>
<gene>
    <name evidence="2" type="ordered locus">Desku_0726</name>
</gene>
<dbReference type="Pfam" id="PF06114">
    <property type="entry name" value="Peptidase_M78"/>
    <property type="match status" value="1"/>
</dbReference>
<dbReference type="EMBL" id="CP002770">
    <property type="protein sequence ID" value="AEG14333.1"/>
    <property type="molecule type" value="Genomic_DNA"/>
</dbReference>
<dbReference type="InterPro" id="IPR052345">
    <property type="entry name" value="Rad_response_metalloprotease"/>
</dbReference>
<reference evidence="3" key="1">
    <citation type="submission" date="2011-05" db="EMBL/GenBank/DDBJ databases">
        <title>Complete sequence of Desulfotomaculum kuznetsovii DSM 6115.</title>
        <authorList>
            <person name="Lucas S."/>
            <person name="Han J."/>
            <person name="Lapidus A."/>
            <person name="Cheng J.-F."/>
            <person name="Goodwin L."/>
            <person name="Pitluck S."/>
            <person name="Peters L."/>
            <person name="Mikhailova N."/>
            <person name="Lu M."/>
            <person name="Saunders E."/>
            <person name="Han C."/>
            <person name="Tapia R."/>
            <person name="Land M."/>
            <person name="Hauser L."/>
            <person name="Kyrpides N."/>
            <person name="Ivanova N."/>
            <person name="Pagani I."/>
            <person name="Nazina T."/>
            <person name="Ivanova A."/>
            <person name="Parshina S."/>
            <person name="Kuever J."/>
            <person name="Muyzer G."/>
            <person name="Plugge C."/>
            <person name="Stams A."/>
            <person name="Woyke T."/>
        </authorList>
    </citation>
    <scope>NUCLEOTIDE SEQUENCE [LARGE SCALE GENOMIC DNA]</scope>
    <source>
        <strain evidence="3">DSM 6115 / VKM B-1805 / 17</strain>
    </source>
</reference>
<keyword evidence="3" id="KW-1185">Reference proteome</keyword>
<organism evidence="2 3">
    <name type="scientific">Desulfofundulus kuznetsovii (strain DSM 6115 / VKM B-1805 / 17)</name>
    <name type="common">Desulfotomaculum kuznetsovii</name>
    <dbReference type="NCBI Taxonomy" id="760568"/>
    <lineage>
        <taxon>Bacteria</taxon>
        <taxon>Bacillati</taxon>
        <taxon>Bacillota</taxon>
        <taxon>Clostridia</taxon>
        <taxon>Eubacteriales</taxon>
        <taxon>Peptococcaceae</taxon>
        <taxon>Desulfofundulus</taxon>
    </lineage>
</organism>
<dbReference type="InterPro" id="IPR010359">
    <property type="entry name" value="IrrE_HExxH"/>
</dbReference>
<evidence type="ECO:0000259" key="1">
    <source>
        <dbReference type="Pfam" id="PF06114"/>
    </source>
</evidence>
<dbReference type="Proteomes" id="UP000009229">
    <property type="component" value="Chromosome"/>
</dbReference>